<dbReference type="InterPro" id="IPR000032">
    <property type="entry name" value="HPr-like"/>
</dbReference>
<dbReference type="SUPFAM" id="SSF55594">
    <property type="entry name" value="HPr-like"/>
    <property type="match status" value="1"/>
</dbReference>
<feature type="domain" description="HPr" evidence="1">
    <location>
        <begin position="10"/>
        <end position="69"/>
    </location>
</feature>
<gene>
    <name evidence="2" type="ORF">ACFQ44_03320</name>
</gene>
<reference evidence="3" key="1">
    <citation type="journal article" date="2019" name="Int. J. Syst. Evol. Microbiol.">
        <title>The Global Catalogue of Microorganisms (GCM) 10K type strain sequencing project: providing services to taxonomists for standard genome sequencing and annotation.</title>
        <authorList>
            <consortium name="The Broad Institute Genomics Platform"/>
            <consortium name="The Broad Institute Genome Sequencing Center for Infectious Disease"/>
            <person name="Wu L."/>
            <person name="Ma J."/>
        </authorList>
    </citation>
    <scope>NUCLEOTIDE SEQUENCE [LARGE SCALE GENOMIC DNA]</scope>
    <source>
        <strain evidence="3">CCM 8979</strain>
    </source>
</reference>
<dbReference type="Pfam" id="PF00381">
    <property type="entry name" value="PTS-HPr"/>
    <property type="match status" value="1"/>
</dbReference>
<evidence type="ECO:0000259" key="1">
    <source>
        <dbReference type="Pfam" id="PF00381"/>
    </source>
</evidence>
<dbReference type="InterPro" id="IPR035895">
    <property type="entry name" value="HPr-like_sf"/>
</dbReference>
<accession>A0ABW4CZQ5</accession>
<name>A0ABW4CZQ5_9LACO</name>
<evidence type="ECO:0000313" key="2">
    <source>
        <dbReference type="EMBL" id="MFD1454714.1"/>
    </source>
</evidence>
<proteinExistence type="predicted"/>
<evidence type="ECO:0000313" key="3">
    <source>
        <dbReference type="Proteomes" id="UP001597189"/>
    </source>
</evidence>
<comment type="caution">
    <text evidence="2">The sequence shown here is derived from an EMBL/GenBank/DDBJ whole genome shotgun (WGS) entry which is preliminary data.</text>
</comment>
<keyword evidence="3" id="KW-1185">Reference proteome</keyword>
<organism evidence="2 3">
    <name type="scientific">Levilactobacillus lanxiensis</name>
    <dbReference type="NCBI Taxonomy" id="2799568"/>
    <lineage>
        <taxon>Bacteria</taxon>
        <taxon>Bacillati</taxon>
        <taxon>Bacillota</taxon>
        <taxon>Bacilli</taxon>
        <taxon>Lactobacillales</taxon>
        <taxon>Lactobacillaceae</taxon>
        <taxon>Levilactobacillus</taxon>
    </lineage>
</organism>
<protein>
    <submittedName>
        <fullName evidence="2">HPr family phosphocarrier protein</fullName>
    </submittedName>
</protein>
<dbReference type="EMBL" id="JBHTOD010000002">
    <property type="protein sequence ID" value="MFD1454714.1"/>
    <property type="molecule type" value="Genomic_DNA"/>
</dbReference>
<dbReference type="Proteomes" id="UP001597189">
    <property type="component" value="Unassembled WGS sequence"/>
</dbReference>
<sequence>MPATDESVALQKICQRYTGTATIRVRNTDLNPKRAQEVAELSKHGGDFVQVVTDGPDEAQLAAAIHQQLAKDKYCY</sequence>